<protein>
    <submittedName>
        <fullName evidence="1">Uncharacterized protein</fullName>
    </submittedName>
</protein>
<comment type="caution">
    <text evidence="1">The sequence shown here is derived from an EMBL/GenBank/DDBJ whole genome shotgun (WGS) entry which is preliminary data.</text>
</comment>
<sequence>MLEGLRNTADDIVFLLRHDTTKGIVRQAQEIIRRNQILLDGMLDYGLVTSDRLEEIRCDDELQGRFSSIMKSARDGGDAALEARFEIALLPPDEFAGWLEYYKTFHEKHWHIHFPTDEV</sequence>
<dbReference type="AlphaFoldDB" id="A0A1G1VSU7"/>
<organism evidence="1 2">
    <name type="scientific">Candidatus Chisholmbacteria bacterium RIFCSPHIGHO2_01_FULL_52_32</name>
    <dbReference type="NCBI Taxonomy" id="1797591"/>
    <lineage>
        <taxon>Bacteria</taxon>
        <taxon>Candidatus Chisholmiibacteriota</taxon>
    </lineage>
</organism>
<reference evidence="1 2" key="1">
    <citation type="journal article" date="2016" name="Nat. Commun.">
        <title>Thousands of microbial genomes shed light on interconnected biogeochemical processes in an aquifer system.</title>
        <authorList>
            <person name="Anantharaman K."/>
            <person name="Brown C.T."/>
            <person name="Hug L.A."/>
            <person name="Sharon I."/>
            <person name="Castelle C.J."/>
            <person name="Probst A.J."/>
            <person name="Thomas B.C."/>
            <person name="Singh A."/>
            <person name="Wilkins M.J."/>
            <person name="Karaoz U."/>
            <person name="Brodie E.L."/>
            <person name="Williams K.H."/>
            <person name="Hubbard S.S."/>
            <person name="Banfield J.F."/>
        </authorList>
    </citation>
    <scope>NUCLEOTIDE SEQUENCE [LARGE SCALE GENOMIC DNA]</scope>
</reference>
<dbReference type="EMBL" id="MHCJ01000003">
    <property type="protein sequence ID" value="OGY18481.1"/>
    <property type="molecule type" value="Genomic_DNA"/>
</dbReference>
<gene>
    <name evidence="1" type="ORF">A2786_03210</name>
</gene>
<name>A0A1G1VSU7_9BACT</name>
<dbReference type="Proteomes" id="UP000179233">
    <property type="component" value="Unassembled WGS sequence"/>
</dbReference>
<proteinExistence type="predicted"/>
<evidence type="ECO:0000313" key="1">
    <source>
        <dbReference type="EMBL" id="OGY18481.1"/>
    </source>
</evidence>
<accession>A0A1G1VSU7</accession>
<evidence type="ECO:0000313" key="2">
    <source>
        <dbReference type="Proteomes" id="UP000179233"/>
    </source>
</evidence>